<dbReference type="PROSITE" id="PS51746">
    <property type="entry name" value="PPM_2"/>
    <property type="match status" value="1"/>
</dbReference>
<sequence>MALHRALPPPASDQTLRSDPISNIATLHPSALRGEQMMLKLRNGFLREVRRGVRASRATADAQLRAAERACVLSDGAVARVDVAQLPANRPIEDFYASAKCISSNAFLFGVFDGHGGPSCSRHVSSRLFDYICASVLPKHIVVNVPLHERIQWLFSSADPQLSADFQEEHMKNVEEFHRRAKNDSETSTVRKALQAAFTALDDDIAKGALPDAQGRVSRSLASVAASGSCAVVAHLREDHIHVANVGDSAAVLGVCNHGIVSARLLSRPHCIDNTDEVKRLRSAHPIAESTTILRAGRLLGELYPLRAFGDVRYKWPAELQKTVLEPLGDTAPQGLLTPPYLTALPEVLYHRLTPNDRFLVLASDGLWEWLEPDIVVRLISDHAVGAQTLTAYQPQPGITLAQVRDELRQRFAGESKKPLDENSATHVLRHALGGCSGGTETQYRRLTDMLQLPAGMARNYRDDITIIVVHFNQSYIESLAYSES</sequence>
<feature type="domain" description="PPM-type phosphatase" evidence="6">
    <location>
        <begin position="80"/>
        <end position="472"/>
    </location>
</feature>
<dbReference type="InterPro" id="IPR001932">
    <property type="entry name" value="PPM-type_phosphatase-like_dom"/>
</dbReference>
<dbReference type="GO" id="GO:0046872">
    <property type="term" value="F:metal ion binding"/>
    <property type="evidence" value="ECO:0007669"/>
    <property type="project" value="UniProtKB-KW"/>
</dbReference>
<keyword evidence="1" id="KW-0479">Metal-binding</keyword>
<reference evidence="8" key="1">
    <citation type="submission" date="2017-02" db="UniProtKB">
        <authorList>
            <consortium name="WormBaseParasite"/>
        </authorList>
    </citation>
    <scope>IDENTIFICATION</scope>
</reference>
<dbReference type="InterPro" id="IPR015655">
    <property type="entry name" value="PP2C"/>
</dbReference>
<dbReference type="FunFam" id="3.60.40.10:FF:000069">
    <property type="entry name" value="Pyruvate dehydrogenase"/>
    <property type="match status" value="1"/>
</dbReference>
<dbReference type="SMART" id="SM00332">
    <property type="entry name" value="PP2Cc"/>
    <property type="match status" value="1"/>
</dbReference>
<dbReference type="InterPro" id="IPR036457">
    <property type="entry name" value="PPM-type-like_dom_sf"/>
</dbReference>
<organism evidence="7 8">
    <name type="scientific">Ascaris lumbricoides</name>
    <name type="common">Giant roundworm</name>
    <dbReference type="NCBI Taxonomy" id="6252"/>
    <lineage>
        <taxon>Eukaryota</taxon>
        <taxon>Metazoa</taxon>
        <taxon>Ecdysozoa</taxon>
        <taxon>Nematoda</taxon>
        <taxon>Chromadorea</taxon>
        <taxon>Rhabditida</taxon>
        <taxon>Spirurina</taxon>
        <taxon>Ascaridomorpha</taxon>
        <taxon>Ascaridoidea</taxon>
        <taxon>Ascarididae</taxon>
        <taxon>Ascaris</taxon>
    </lineage>
</organism>
<dbReference type="CDD" id="cd00143">
    <property type="entry name" value="PP2Cc"/>
    <property type="match status" value="1"/>
</dbReference>
<evidence type="ECO:0000256" key="2">
    <source>
        <dbReference type="ARBA" id="ARBA00022801"/>
    </source>
</evidence>
<evidence type="ECO:0000256" key="4">
    <source>
        <dbReference type="RuleBase" id="RU003465"/>
    </source>
</evidence>
<name>A0A0M3HES6_ASCLU</name>
<dbReference type="InterPro" id="IPR000222">
    <property type="entry name" value="PP2C_BS"/>
</dbReference>
<keyword evidence="2 4" id="KW-0378">Hydrolase</keyword>
<evidence type="ECO:0000256" key="1">
    <source>
        <dbReference type="ARBA" id="ARBA00022723"/>
    </source>
</evidence>
<accession>A0A0M3HES6</accession>
<evidence type="ECO:0000259" key="6">
    <source>
        <dbReference type="PROSITE" id="PS51746"/>
    </source>
</evidence>
<dbReference type="AlphaFoldDB" id="A0A0M3HES6"/>
<dbReference type="PROSITE" id="PS01032">
    <property type="entry name" value="PPM_1"/>
    <property type="match status" value="1"/>
</dbReference>
<evidence type="ECO:0000313" key="7">
    <source>
        <dbReference type="Proteomes" id="UP000036681"/>
    </source>
</evidence>
<keyword evidence="7" id="KW-1185">Reference proteome</keyword>
<evidence type="ECO:0000256" key="5">
    <source>
        <dbReference type="SAM" id="MobiDB-lite"/>
    </source>
</evidence>
<dbReference type="GO" id="GO:0005739">
    <property type="term" value="C:mitochondrion"/>
    <property type="evidence" value="ECO:0007669"/>
    <property type="project" value="TreeGrafter"/>
</dbReference>
<keyword evidence="3 4" id="KW-0904">Protein phosphatase</keyword>
<dbReference type="Gene3D" id="3.60.40.10">
    <property type="entry name" value="PPM-type phosphatase domain"/>
    <property type="match status" value="1"/>
</dbReference>
<dbReference type="GO" id="GO:0004741">
    <property type="term" value="F:[pyruvate dehydrogenase (acetyl-transferring)]-phosphatase activity"/>
    <property type="evidence" value="ECO:0007669"/>
    <property type="project" value="TreeGrafter"/>
</dbReference>
<dbReference type="PANTHER" id="PTHR13832:SF792">
    <property type="entry name" value="GM14286P"/>
    <property type="match status" value="1"/>
</dbReference>
<dbReference type="Proteomes" id="UP000036681">
    <property type="component" value="Unplaced"/>
</dbReference>
<feature type="region of interest" description="Disordered" evidence="5">
    <location>
        <begin position="1"/>
        <end position="20"/>
    </location>
</feature>
<evidence type="ECO:0000256" key="3">
    <source>
        <dbReference type="ARBA" id="ARBA00022912"/>
    </source>
</evidence>
<proteinExistence type="inferred from homology"/>
<dbReference type="Pfam" id="PF00481">
    <property type="entry name" value="PP2C"/>
    <property type="match status" value="1"/>
</dbReference>
<dbReference type="WBParaSite" id="ALUE_0000000401-mRNA-1">
    <property type="protein sequence ID" value="ALUE_0000000401-mRNA-1"/>
    <property type="gene ID" value="ALUE_0000000401"/>
</dbReference>
<dbReference type="SUPFAM" id="SSF81606">
    <property type="entry name" value="PP2C-like"/>
    <property type="match status" value="1"/>
</dbReference>
<evidence type="ECO:0000313" key="8">
    <source>
        <dbReference type="WBParaSite" id="ALUE_0000000401-mRNA-1"/>
    </source>
</evidence>
<dbReference type="PANTHER" id="PTHR13832">
    <property type="entry name" value="PROTEIN PHOSPHATASE 2C"/>
    <property type="match status" value="1"/>
</dbReference>
<protein>
    <submittedName>
        <fullName evidence="8">PPM-type phosphatase domain-containing protein</fullName>
    </submittedName>
</protein>
<comment type="similarity">
    <text evidence="4">Belongs to the PP2C family.</text>
</comment>